<gene>
    <name evidence="2" type="ORF">G1H19_09350</name>
</gene>
<evidence type="ECO:0000313" key="2">
    <source>
        <dbReference type="EMBL" id="NEL54204.1"/>
    </source>
</evidence>
<comment type="caution">
    <text evidence="2">The sequence shown here is derived from an EMBL/GenBank/DDBJ whole genome shotgun (WGS) entry which is preliminary data.</text>
</comment>
<dbReference type="AlphaFoldDB" id="A0A7K3WCT3"/>
<dbReference type="Proteomes" id="UP000470470">
    <property type="component" value="Unassembled WGS sequence"/>
</dbReference>
<protein>
    <submittedName>
        <fullName evidence="2">Uncharacterized protein</fullName>
    </submittedName>
</protein>
<dbReference type="RefSeq" id="WP_152730934.1">
    <property type="nucleotide sequence ID" value="NZ_JAABOZ010000004.1"/>
</dbReference>
<proteinExistence type="predicted"/>
<sequence>MKLSATSGPARTDGSDEVLDDRTVASDGDRTPDDATVTVRVQLRPRRSAARRCLAVLAEIAGQHDTVAFALEGISSDDRVVRLTLGVHLGPRAEVAKFGAEAQAAYAFVNALFESLYDHMPVYTAQPSEADRRAARTMLAAGDALSSSAGGGAPVPADLAGTAAVRDHLSTVA</sequence>
<feature type="region of interest" description="Disordered" evidence="1">
    <location>
        <begin position="1"/>
        <end position="33"/>
    </location>
</feature>
<feature type="compositionally biased region" description="Basic and acidic residues" evidence="1">
    <location>
        <begin position="20"/>
        <end position="33"/>
    </location>
</feature>
<dbReference type="EMBL" id="JAAGWK010000010">
    <property type="protein sequence ID" value="NEL54204.1"/>
    <property type="molecule type" value="Genomic_DNA"/>
</dbReference>
<keyword evidence="3" id="KW-1185">Reference proteome</keyword>
<reference evidence="2 3" key="1">
    <citation type="submission" date="2020-02" db="EMBL/GenBank/DDBJ databases">
        <title>The whole genome sequence of CPCC 205119.</title>
        <authorList>
            <person name="Jiang Z."/>
        </authorList>
    </citation>
    <scope>NUCLEOTIDE SEQUENCE [LARGE SCALE GENOMIC DNA]</scope>
    <source>
        <strain evidence="2 3">CPCC 205119</strain>
    </source>
</reference>
<evidence type="ECO:0000313" key="3">
    <source>
        <dbReference type="Proteomes" id="UP000470470"/>
    </source>
</evidence>
<organism evidence="2 3">
    <name type="scientific">Goekera deserti</name>
    <dbReference type="NCBI Taxonomy" id="2497753"/>
    <lineage>
        <taxon>Bacteria</taxon>
        <taxon>Bacillati</taxon>
        <taxon>Actinomycetota</taxon>
        <taxon>Actinomycetes</taxon>
        <taxon>Geodermatophilales</taxon>
        <taxon>Geodermatophilaceae</taxon>
        <taxon>Goekera</taxon>
    </lineage>
</organism>
<evidence type="ECO:0000256" key="1">
    <source>
        <dbReference type="SAM" id="MobiDB-lite"/>
    </source>
</evidence>
<name>A0A7K3WCT3_9ACTN</name>
<accession>A0A7K3WCT3</accession>